<proteinExistence type="predicted"/>
<dbReference type="RefSeq" id="WP_145943937.1">
    <property type="nucleotide sequence ID" value="NZ_CP017641.1"/>
</dbReference>
<dbReference type="Proteomes" id="UP000187735">
    <property type="component" value="Chromosome"/>
</dbReference>
<feature type="transmembrane region" description="Helical" evidence="1">
    <location>
        <begin position="61"/>
        <end position="77"/>
    </location>
</feature>
<keyword evidence="1" id="KW-0812">Transmembrane</keyword>
<name>A0A1P8WAB7_9PLAN</name>
<keyword evidence="3" id="KW-1185">Reference proteome</keyword>
<dbReference type="EMBL" id="CP017641">
    <property type="protein sequence ID" value="APZ91009.1"/>
    <property type="molecule type" value="Genomic_DNA"/>
</dbReference>
<dbReference type="KEGG" id="fmr:Fuma_00593"/>
<evidence type="ECO:0000313" key="2">
    <source>
        <dbReference type="EMBL" id="APZ91009.1"/>
    </source>
</evidence>
<feature type="transmembrane region" description="Helical" evidence="1">
    <location>
        <begin position="122"/>
        <end position="143"/>
    </location>
</feature>
<keyword evidence="1" id="KW-1133">Transmembrane helix</keyword>
<organism evidence="2 3">
    <name type="scientific">Fuerstiella marisgermanici</name>
    <dbReference type="NCBI Taxonomy" id="1891926"/>
    <lineage>
        <taxon>Bacteria</taxon>
        <taxon>Pseudomonadati</taxon>
        <taxon>Planctomycetota</taxon>
        <taxon>Planctomycetia</taxon>
        <taxon>Planctomycetales</taxon>
        <taxon>Planctomycetaceae</taxon>
        <taxon>Fuerstiella</taxon>
    </lineage>
</organism>
<dbReference type="AlphaFoldDB" id="A0A1P8WAB7"/>
<gene>
    <name evidence="2" type="ORF">Fuma_00593</name>
</gene>
<feature type="transmembrane region" description="Helical" evidence="1">
    <location>
        <begin position="84"/>
        <end position="107"/>
    </location>
</feature>
<evidence type="ECO:0000256" key="1">
    <source>
        <dbReference type="SAM" id="Phobius"/>
    </source>
</evidence>
<evidence type="ECO:0000313" key="3">
    <source>
        <dbReference type="Proteomes" id="UP000187735"/>
    </source>
</evidence>
<sequence length="156" mass="16811">MNAPKFTGYNPYAAPAVNELPERTRGTRSVNWFLWVTAAVVFEFGLTATCLYKGIPGQKCAIASGITLAIAVIVASRKYSRWHALILVQSLNLCVWGSMLLTVWLMLPSVNGSGLSSNDVEIFAKIWCGGAVMVTLLTLVFGIRSGSNDAHVDATT</sequence>
<accession>A0A1P8WAB7</accession>
<feature type="transmembrane region" description="Helical" evidence="1">
    <location>
        <begin position="32"/>
        <end position="55"/>
    </location>
</feature>
<keyword evidence="1" id="KW-0472">Membrane</keyword>
<protein>
    <submittedName>
        <fullName evidence="2">Uncharacterized protein</fullName>
    </submittedName>
</protein>
<reference evidence="2 3" key="1">
    <citation type="journal article" date="2016" name="Front. Microbiol.">
        <title>Fuerstia marisgermanicae gen. nov., sp. nov., an Unusual Member of the Phylum Planctomycetes from the German Wadden Sea.</title>
        <authorList>
            <person name="Kohn T."/>
            <person name="Heuer A."/>
            <person name="Jogler M."/>
            <person name="Vollmers J."/>
            <person name="Boedeker C."/>
            <person name="Bunk B."/>
            <person name="Rast P."/>
            <person name="Borchert D."/>
            <person name="Glockner I."/>
            <person name="Freese H.M."/>
            <person name="Klenk H.P."/>
            <person name="Overmann J."/>
            <person name="Kaster A.K."/>
            <person name="Rohde M."/>
            <person name="Wiegand S."/>
            <person name="Jogler C."/>
        </authorList>
    </citation>
    <scope>NUCLEOTIDE SEQUENCE [LARGE SCALE GENOMIC DNA]</scope>
    <source>
        <strain evidence="2 3">NH11</strain>
    </source>
</reference>